<proteinExistence type="inferred from homology"/>
<dbReference type="AlphaFoldDB" id="A0A1W1V799"/>
<reference evidence="6 7" key="1">
    <citation type="submission" date="2017-04" db="EMBL/GenBank/DDBJ databases">
        <authorList>
            <person name="Afonso C.L."/>
            <person name="Miller P.J."/>
            <person name="Scott M.A."/>
            <person name="Spackman E."/>
            <person name="Goraichik I."/>
            <person name="Dimitrov K.M."/>
            <person name="Suarez D.L."/>
            <person name="Swayne D.E."/>
        </authorList>
    </citation>
    <scope>NUCLEOTIDE SEQUENCE [LARGE SCALE GENOMIC DNA]</scope>
    <source>
        <strain evidence="6 7">DSM 11622</strain>
    </source>
</reference>
<dbReference type="PANTHER" id="PTHR10794:SF94">
    <property type="entry name" value="ESTERASE YHET-RELATED"/>
    <property type="match status" value="1"/>
</dbReference>
<dbReference type="Pfam" id="PF00561">
    <property type="entry name" value="Abhydrolase_1"/>
    <property type="match status" value="1"/>
</dbReference>
<feature type="active site" description="Charge relay system" evidence="4">
    <location>
        <position position="300"/>
    </location>
</feature>
<feature type="active site" description="Charge relay system" evidence="4">
    <location>
        <position position="271"/>
    </location>
</feature>
<dbReference type="Proteomes" id="UP000192266">
    <property type="component" value="Unassembled WGS sequence"/>
</dbReference>
<feature type="active site" description="Charge relay system" evidence="4">
    <location>
        <position position="144"/>
    </location>
</feature>
<evidence type="ECO:0000256" key="2">
    <source>
        <dbReference type="ARBA" id="ARBA00022487"/>
    </source>
</evidence>
<evidence type="ECO:0000256" key="3">
    <source>
        <dbReference type="ARBA" id="ARBA00022801"/>
    </source>
</evidence>
<dbReference type="InterPro" id="IPR050960">
    <property type="entry name" value="AB_hydrolase_4_sf"/>
</dbReference>
<evidence type="ECO:0000259" key="5">
    <source>
        <dbReference type="Pfam" id="PF00561"/>
    </source>
</evidence>
<evidence type="ECO:0000313" key="7">
    <source>
        <dbReference type="Proteomes" id="UP000192266"/>
    </source>
</evidence>
<keyword evidence="7" id="KW-1185">Reference proteome</keyword>
<keyword evidence="3 6" id="KW-0378">Hydrolase</keyword>
<dbReference type="GO" id="GO:0034338">
    <property type="term" value="F:short-chain carboxylesterase activity"/>
    <property type="evidence" value="ECO:0007669"/>
    <property type="project" value="TreeGrafter"/>
</dbReference>
<dbReference type="PANTHER" id="PTHR10794">
    <property type="entry name" value="ABHYDROLASE DOMAIN-CONTAINING PROTEIN"/>
    <property type="match status" value="1"/>
</dbReference>
<name>A0A1W1V799_9BACT</name>
<dbReference type="InterPro" id="IPR000073">
    <property type="entry name" value="AB_hydrolase_1"/>
</dbReference>
<dbReference type="GO" id="GO:0047372">
    <property type="term" value="F:monoacylglycerol lipase activity"/>
    <property type="evidence" value="ECO:0007669"/>
    <property type="project" value="TreeGrafter"/>
</dbReference>
<accession>A0A1W1V799</accession>
<dbReference type="EMBL" id="FWWW01000052">
    <property type="protein sequence ID" value="SMB89146.1"/>
    <property type="molecule type" value="Genomic_DNA"/>
</dbReference>
<dbReference type="PROSITE" id="PS01133">
    <property type="entry name" value="UPF0017"/>
    <property type="match status" value="1"/>
</dbReference>
<organism evidence="6 7">
    <name type="scientific">Hymenobacter roseosalivarius DSM 11622</name>
    <dbReference type="NCBI Taxonomy" id="645990"/>
    <lineage>
        <taxon>Bacteria</taxon>
        <taxon>Pseudomonadati</taxon>
        <taxon>Bacteroidota</taxon>
        <taxon>Cytophagia</taxon>
        <taxon>Cytophagales</taxon>
        <taxon>Hymenobacteraceae</taxon>
        <taxon>Hymenobacter</taxon>
    </lineage>
</organism>
<comment type="similarity">
    <text evidence="1">Belongs to the AB hydrolase superfamily. AB hydrolase 4 family.</text>
</comment>
<dbReference type="PIRSF" id="PIRSF005211">
    <property type="entry name" value="Ab_hydro_YheT"/>
    <property type="match status" value="1"/>
</dbReference>
<dbReference type="SUPFAM" id="SSF53474">
    <property type="entry name" value="alpha/beta-Hydrolases"/>
    <property type="match status" value="1"/>
</dbReference>
<feature type="domain" description="AB hydrolase-1" evidence="5">
    <location>
        <begin position="68"/>
        <end position="306"/>
    </location>
</feature>
<evidence type="ECO:0000256" key="1">
    <source>
        <dbReference type="ARBA" id="ARBA00010884"/>
    </source>
</evidence>
<sequence>MPLIPHSRYQPPFYMFNGHLQTIVPSLWRSVPDVRYQRERVETDDGDFLDLDWSQASAGQRADTLAIVSHGLEGDAGRPYVRGMVRALNRASFDALAWNYRSCSGEMNRLLRSYHLGDTDDLDFVVRYALGVGHYRRIYLTGFSAGGNVTLKYLGEKTDRVPAQVQRAAVFSVPTDLKSSSQHIARPENRVYLNRFLKSLRAKMRQKAELLPGQVNVENLDELRDFLQFDDRFTAPMHGFKSADDYYEHSSSGRYLQDIRVPTLIVNAENDPFLPPACFPRDAAANSQFVFLETPREGGHVGFPEGSPDGAYYSERRAIEFLTAEVPA</sequence>
<protein>
    <submittedName>
        <fullName evidence="6">Alpha/beta hydrolase fold</fullName>
    </submittedName>
</protein>
<dbReference type="OrthoDB" id="332676at2"/>
<gene>
    <name evidence="6" type="ORF">SAMN00120144_0881</name>
</gene>
<dbReference type="InterPro" id="IPR000952">
    <property type="entry name" value="AB_hydrolase_4_CS"/>
</dbReference>
<dbReference type="STRING" id="645990.SAMN00120144_0881"/>
<keyword evidence="2" id="KW-0719">Serine esterase</keyword>
<dbReference type="InterPro" id="IPR012020">
    <property type="entry name" value="ABHD4"/>
</dbReference>
<dbReference type="Gene3D" id="3.40.50.1820">
    <property type="entry name" value="alpha/beta hydrolase"/>
    <property type="match status" value="1"/>
</dbReference>
<dbReference type="RefSeq" id="WP_084444337.1">
    <property type="nucleotide sequence ID" value="NZ_FWWW01000052.1"/>
</dbReference>
<dbReference type="InterPro" id="IPR029058">
    <property type="entry name" value="AB_hydrolase_fold"/>
</dbReference>
<evidence type="ECO:0000313" key="6">
    <source>
        <dbReference type="EMBL" id="SMB89146.1"/>
    </source>
</evidence>
<evidence type="ECO:0000256" key="4">
    <source>
        <dbReference type="PIRSR" id="PIRSR005211-1"/>
    </source>
</evidence>